<evidence type="ECO:0000313" key="11">
    <source>
        <dbReference type="Proteomes" id="UP000713985"/>
    </source>
</evidence>
<keyword evidence="3 7" id="KW-0997">Cell inner membrane</keyword>
<dbReference type="PANTHER" id="PTHR33362:SF2">
    <property type="entry name" value="TRAP TRANSPORTER LARGE PERMEASE PROTEIN"/>
    <property type="match status" value="1"/>
</dbReference>
<name>A0ABW9PP62_9PSED</name>
<dbReference type="RefSeq" id="WP_153427801.1">
    <property type="nucleotide sequence ID" value="NZ_WIWP01000189.1"/>
</dbReference>
<sequence>PGLLLSAVMMGLCMIFARRRNYPKGEVIPLRTALKIAGEAMWGLMAMVIILGGILTGVFTATESAAVAVVWSFFVTMFIYRDYKWRDLPKLMHRAVRTISIVMILIGFAASFGYILTLMEIPMKITTAFLTLSDNRYVILMCINVMLLLLGTVMDMAPLILILTPILLPVIIGIGVDPVH</sequence>
<dbReference type="InterPro" id="IPR010656">
    <property type="entry name" value="DctM"/>
</dbReference>
<keyword evidence="7" id="KW-0813">Transport</keyword>
<feature type="transmembrane region" description="Helical" evidence="8">
    <location>
        <begin position="159"/>
        <end position="176"/>
    </location>
</feature>
<comment type="function">
    <text evidence="7">Part of the tripartite ATP-independent periplasmic (TRAP) transport system.</text>
</comment>
<feature type="non-terminal residue" evidence="10">
    <location>
        <position position="1"/>
    </location>
</feature>
<accession>A0ABW9PP62</accession>
<feature type="transmembrane region" description="Helical" evidence="8">
    <location>
        <begin position="40"/>
        <end position="59"/>
    </location>
</feature>
<keyword evidence="11" id="KW-1185">Reference proteome</keyword>
<evidence type="ECO:0000259" key="9">
    <source>
        <dbReference type="Pfam" id="PF06808"/>
    </source>
</evidence>
<evidence type="ECO:0000256" key="7">
    <source>
        <dbReference type="RuleBase" id="RU369079"/>
    </source>
</evidence>
<feature type="transmembrane region" description="Helical" evidence="8">
    <location>
        <begin position="137"/>
        <end position="154"/>
    </location>
</feature>
<protein>
    <submittedName>
        <fullName evidence="10">TRAP transporter large permease subunit</fullName>
    </submittedName>
</protein>
<dbReference type="InterPro" id="IPR004681">
    <property type="entry name" value="TRAP_DctM"/>
</dbReference>
<comment type="caution">
    <text evidence="10">The sequence shown here is derived from an EMBL/GenBank/DDBJ whole genome shotgun (WGS) entry which is preliminary data.</text>
</comment>
<feature type="transmembrane region" description="Helical" evidence="8">
    <location>
        <begin position="95"/>
        <end position="117"/>
    </location>
</feature>
<comment type="subcellular location">
    <subcellularLocation>
        <location evidence="1 7">Cell inner membrane</location>
        <topology evidence="1 7">Multi-pass membrane protein</topology>
    </subcellularLocation>
</comment>
<organism evidence="10 11">
    <name type="scientific">Pseudomonas helleri</name>
    <dbReference type="NCBI Taxonomy" id="1608996"/>
    <lineage>
        <taxon>Bacteria</taxon>
        <taxon>Pseudomonadati</taxon>
        <taxon>Pseudomonadota</taxon>
        <taxon>Gammaproteobacteria</taxon>
        <taxon>Pseudomonadales</taxon>
        <taxon>Pseudomonadaceae</taxon>
        <taxon>Pseudomonas</taxon>
    </lineage>
</organism>
<keyword evidence="6 8" id="KW-0472">Membrane</keyword>
<gene>
    <name evidence="10" type="ORF">GHN94_24155</name>
</gene>
<keyword evidence="4 8" id="KW-0812">Transmembrane</keyword>
<evidence type="ECO:0000256" key="1">
    <source>
        <dbReference type="ARBA" id="ARBA00004429"/>
    </source>
</evidence>
<evidence type="ECO:0000256" key="5">
    <source>
        <dbReference type="ARBA" id="ARBA00022989"/>
    </source>
</evidence>
<keyword evidence="2" id="KW-1003">Cell membrane</keyword>
<dbReference type="Pfam" id="PF06808">
    <property type="entry name" value="DctM"/>
    <property type="match status" value="1"/>
</dbReference>
<feature type="non-terminal residue" evidence="10">
    <location>
        <position position="180"/>
    </location>
</feature>
<dbReference type="EMBL" id="WIWP01000189">
    <property type="protein sequence ID" value="MQT28881.1"/>
    <property type="molecule type" value="Genomic_DNA"/>
</dbReference>
<evidence type="ECO:0000256" key="2">
    <source>
        <dbReference type="ARBA" id="ARBA00022475"/>
    </source>
</evidence>
<reference evidence="10 11" key="1">
    <citation type="submission" date="2019-10" db="EMBL/GenBank/DDBJ databases">
        <title>Evaluation of single-gene subtyping targets for Pseudomonas.</title>
        <authorList>
            <person name="Reichler S.J."/>
            <person name="Orsi R.H."/>
            <person name="Wiedmann M."/>
            <person name="Martin N.H."/>
            <person name="Murphy S.I."/>
        </authorList>
    </citation>
    <scope>NUCLEOTIDE SEQUENCE [LARGE SCALE GENOMIC DNA]</scope>
    <source>
        <strain evidence="10 11">FSL R10-0802</strain>
    </source>
</reference>
<keyword evidence="5 8" id="KW-1133">Transmembrane helix</keyword>
<proteinExistence type="predicted"/>
<feature type="domain" description="TRAP C4-dicarboxylate transport system permease DctM subunit" evidence="9">
    <location>
        <begin position="1"/>
        <end position="180"/>
    </location>
</feature>
<dbReference type="PANTHER" id="PTHR33362">
    <property type="entry name" value="SIALIC ACID TRAP TRANSPORTER PERMEASE PROTEIN SIAT-RELATED"/>
    <property type="match status" value="1"/>
</dbReference>
<evidence type="ECO:0000256" key="4">
    <source>
        <dbReference type="ARBA" id="ARBA00022692"/>
    </source>
</evidence>
<evidence type="ECO:0000256" key="6">
    <source>
        <dbReference type="ARBA" id="ARBA00023136"/>
    </source>
</evidence>
<dbReference type="Proteomes" id="UP000713985">
    <property type="component" value="Unassembled WGS sequence"/>
</dbReference>
<evidence type="ECO:0000256" key="8">
    <source>
        <dbReference type="SAM" id="Phobius"/>
    </source>
</evidence>
<evidence type="ECO:0000313" key="10">
    <source>
        <dbReference type="EMBL" id="MQT28881.1"/>
    </source>
</evidence>
<evidence type="ECO:0000256" key="3">
    <source>
        <dbReference type="ARBA" id="ARBA00022519"/>
    </source>
</evidence>